<dbReference type="Pfam" id="PF07929">
    <property type="entry name" value="PRiA4_ORF3"/>
    <property type="match status" value="1"/>
</dbReference>
<dbReference type="InterPro" id="IPR012912">
    <property type="entry name" value="Plasmid_pRiA4b_Orf3-like"/>
</dbReference>
<dbReference type="Gene3D" id="3.10.290.30">
    <property type="entry name" value="MM3350-like"/>
    <property type="match status" value="1"/>
</dbReference>
<evidence type="ECO:0000313" key="2">
    <source>
        <dbReference type="EMBL" id="QCN96353.1"/>
    </source>
</evidence>
<name>A0A4D8PC07_9PROT</name>
<gene>
    <name evidence="2" type="ORF">D3093_03775</name>
</gene>
<sequence>MYEPPTIAQLKITILDTDPPIWRRLLVPRKTTLAELHHIIQAAFGWLDDHLHQFEIGGLRFGDPDMLNADAFDDDSRALPENDVRLFDFLSSPPPFLYLYDFGDDWHHRIENETLRLPEADRKYPACIDGARSRPPEDVGGVHGYAEFLDVLHDPNHPDHADMNRWAGRAFHPEKFDIAKTDRAVRSAVRAAKRRAALSRYD</sequence>
<evidence type="ECO:0000259" key="1">
    <source>
        <dbReference type="Pfam" id="PF07929"/>
    </source>
</evidence>
<protein>
    <submittedName>
        <fullName evidence="2">Plasmid pRiA4b ORF-3 family protein</fullName>
    </submittedName>
</protein>
<dbReference type="AlphaFoldDB" id="A0A4D8PC07"/>
<dbReference type="SUPFAM" id="SSF159941">
    <property type="entry name" value="MM3350-like"/>
    <property type="match status" value="1"/>
</dbReference>
<feature type="domain" description="Plasmid pRiA4b Orf3-like" evidence="1">
    <location>
        <begin position="7"/>
        <end position="179"/>
    </location>
</feature>
<dbReference type="EMBL" id="CP032321">
    <property type="protein sequence ID" value="QCN96353.1"/>
    <property type="molecule type" value="Genomic_DNA"/>
</dbReference>
<proteinExistence type="predicted"/>
<dbReference type="PANTHER" id="PTHR41878">
    <property type="entry name" value="LEXA REPRESSOR-RELATED"/>
    <property type="match status" value="1"/>
</dbReference>
<dbReference type="InterPro" id="IPR024047">
    <property type="entry name" value="MM3350-like_sf"/>
</dbReference>
<dbReference type="Proteomes" id="UP000298595">
    <property type="component" value="Chromosome"/>
</dbReference>
<evidence type="ECO:0000313" key="3">
    <source>
        <dbReference type="Proteomes" id="UP000298595"/>
    </source>
</evidence>
<organism evidence="2 3">
    <name type="scientific">Azospirillum argentinense</name>
    <dbReference type="NCBI Taxonomy" id="2970906"/>
    <lineage>
        <taxon>Bacteria</taxon>
        <taxon>Pseudomonadati</taxon>
        <taxon>Pseudomonadota</taxon>
        <taxon>Alphaproteobacteria</taxon>
        <taxon>Rhodospirillales</taxon>
        <taxon>Azospirillaceae</taxon>
        <taxon>Azospirillum</taxon>
    </lineage>
</organism>
<dbReference type="PANTHER" id="PTHR41878:SF1">
    <property type="entry name" value="TNPR PROTEIN"/>
    <property type="match status" value="1"/>
</dbReference>
<accession>A0A4D8PC07</accession>
<reference evidence="2 3" key="1">
    <citation type="submission" date="2018-09" db="EMBL/GenBank/DDBJ databases">
        <title>Whole genome based analysis of evolution and adaptive divergence in Indian and Brazilian strains of Azospirillum brasilense.</title>
        <authorList>
            <person name="Singh C."/>
            <person name="Tripathi A.K."/>
        </authorList>
    </citation>
    <scope>NUCLEOTIDE SEQUENCE [LARGE SCALE GENOMIC DNA]</scope>
    <source>
        <strain evidence="2 3">MTCC4035</strain>
    </source>
</reference>
<dbReference type="KEGG" id="aare:D3093_03775"/>